<dbReference type="PANTHER" id="PTHR11993">
    <property type="entry name" value="NADH-UBIQUINONE OXIDOREDUCTASE 49 KDA SUBUNIT"/>
    <property type="match status" value="1"/>
</dbReference>
<accession>D0LPX4</accession>
<evidence type="ECO:0000259" key="3">
    <source>
        <dbReference type="Pfam" id="PF00346"/>
    </source>
</evidence>
<dbReference type="GO" id="GO:0048038">
    <property type="term" value="F:quinone binding"/>
    <property type="evidence" value="ECO:0007669"/>
    <property type="project" value="UniProtKB-KW"/>
</dbReference>
<keyword evidence="4" id="KW-0560">Oxidoreductase</keyword>
<evidence type="ECO:0000256" key="2">
    <source>
        <dbReference type="HAMAP-Rule" id="MF_01358"/>
    </source>
</evidence>
<evidence type="ECO:0000313" key="5">
    <source>
        <dbReference type="Proteomes" id="UP000001880"/>
    </source>
</evidence>
<dbReference type="OrthoDB" id="9801496at2"/>
<comment type="subcellular location">
    <subcellularLocation>
        <location evidence="2">Cell inner membrane</location>
        <topology evidence="2">Peripheral membrane protein</topology>
        <orientation evidence="2">Cytoplasmic side</orientation>
    </subcellularLocation>
    <subcellularLocation>
        <location evidence="1">Cell membrane</location>
        <topology evidence="1">Peripheral membrane protein</topology>
    </subcellularLocation>
</comment>
<sequence length="415" mass="46704">MADLKTYVLGRKNLEDLESDDARDLPSELMTINMGPSHPAMHGTVRIVLTVDGERVVHGDVQPGYLHRCFEKEAEHATYTQIFPYTDRLNYVSPMINNCGYAMAVEKLLGIHQEIPERAEYIRVLVSEVSRVTDHLTCVGASAMELGAFTAFLYAVKAREWFFGLLEELSGARLTYSYVRVGGVVRDLSPGFCEKLEDLLKKTEEVLDEVEGLLNNNRIFRDRMEGVGAFSADDAIRYGLTGPTLRASGVDYDVRKDYPYSVYERFEFDVPVGTTGDCYDRYLVRVEEIKQSIRILRQAMATLPEGPVIHPDPRVAMPEKRETYNTIEAMIRHFKHIVDGIRVPPAEAYCFVEGGNGELGFFIKSDGTGRPYKCYVRSPSFVTLQTVSEIIRGAFISDIVPIFGMINMIGGECDK</sequence>
<keyword evidence="2" id="KW-1278">Translocase</keyword>
<keyword evidence="2" id="KW-0997">Cell inner membrane</keyword>
<dbReference type="NCBIfam" id="TIGR01962">
    <property type="entry name" value="NuoD"/>
    <property type="match status" value="1"/>
</dbReference>
<evidence type="ECO:0000256" key="1">
    <source>
        <dbReference type="ARBA" id="ARBA00004202"/>
    </source>
</evidence>
<keyword evidence="2" id="KW-0472">Membrane</keyword>
<dbReference type="GO" id="GO:0050136">
    <property type="term" value="F:NADH dehydrogenase (quinone) (non-electrogenic) activity"/>
    <property type="evidence" value="ECO:0007669"/>
    <property type="project" value="UniProtKB-UniRule"/>
</dbReference>
<comment type="catalytic activity">
    <reaction evidence="2">
        <text>a quinone + NADH + 5 H(+)(in) = a quinol + NAD(+) + 4 H(+)(out)</text>
        <dbReference type="Rhea" id="RHEA:57888"/>
        <dbReference type="ChEBI" id="CHEBI:15378"/>
        <dbReference type="ChEBI" id="CHEBI:24646"/>
        <dbReference type="ChEBI" id="CHEBI:57540"/>
        <dbReference type="ChEBI" id="CHEBI:57945"/>
        <dbReference type="ChEBI" id="CHEBI:132124"/>
    </reaction>
</comment>
<dbReference type="SUPFAM" id="SSF56762">
    <property type="entry name" value="HydB/Nqo4-like"/>
    <property type="match status" value="1"/>
</dbReference>
<keyword evidence="2" id="KW-0520">NAD</keyword>
<keyword evidence="2" id="KW-0830">Ubiquinone</keyword>
<dbReference type="KEGG" id="hoh:Hoch_4518"/>
<dbReference type="HAMAP" id="MF_01358">
    <property type="entry name" value="NDH1_NuoD"/>
    <property type="match status" value="1"/>
</dbReference>
<dbReference type="Gene3D" id="1.10.645.10">
    <property type="entry name" value="Cytochrome-c3 Hydrogenase, chain B"/>
    <property type="match status" value="1"/>
</dbReference>
<dbReference type="InterPro" id="IPR029014">
    <property type="entry name" value="NiFe-Hase_large"/>
</dbReference>
<dbReference type="eggNOG" id="COG0649">
    <property type="taxonomic scope" value="Bacteria"/>
</dbReference>
<dbReference type="HOGENOM" id="CLU_015134_1_2_7"/>
<gene>
    <name evidence="2" type="primary">nuoD</name>
    <name evidence="4" type="ordered locus">Hoch_4518</name>
</gene>
<dbReference type="EMBL" id="CP001804">
    <property type="protein sequence ID" value="ACY17011.1"/>
    <property type="molecule type" value="Genomic_DNA"/>
</dbReference>
<name>D0LPX4_HALO1</name>
<organism evidence="4 5">
    <name type="scientific">Haliangium ochraceum (strain DSM 14365 / JCM 11303 / SMP-2)</name>
    <dbReference type="NCBI Taxonomy" id="502025"/>
    <lineage>
        <taxon>Bacteria</taxon>
        <taxon>Pseudomonadati</taxon>
        <taxon>Myxococcota</taxon>
        <taxon>Polyangia</taxon>
        <taxon>Haliangiales</taxon>
        <taxon>Kofleriaceae</taxon>
        <taxon>Haliangium</taxon>
    </lineage>
</organism>
<dbReference type="NCBIfam" id="NF004739">
    <property type="entry name" value="PRK06075.1"/>
    <property type="match status" value="1"/>
</dbReference>
<dbReference type="EC" id="7.1.1.-" evidence="2"/>
<proteinExistence type="inferred from homology"/>
<comment type="function">
    <text evidence="2">NDH-1 shuttles electrons from NADH, via FMN and iron-sulfur (Fe-S) centers, to quinones in the respiratory chain. The immediate electron acceptor for the enzyme in this species is believed to be ubiquinone. Couples the redox reaction to proton translocation (for every two electrons transferred, four hydrogen ions are translocated across the cytoplasmic membrane), and thus conserves the redox energy in a proton gradient.</text>
</comment>
<dbReference type="PANTHER" id="PTHR11993:SF10">
    <property type="entry name" value="NADH DEHYDROGENASE [UBIQUINONE] IRON-SULFUR PROTEIN 2, MITOCHONDRIAL"/>
    <property type="match status" value="1"/>
</dbReference>
<reference evidence="4 5" key="1">
    <citation type="journal article" date="2010" name="Stand. Genomic Sci.">
        <title>Complete genome sequence of Haliangium ochraceum type strain (SMP-2).</title>
        <authorList>
            <consortium name="US DOE Joint Genome Institute (JGI-PGF)"/>
            <person name="Ivanova N."/>
            <person name="Daum C."/>
            <person name="Lang E."/>
            <person name="Abt B."/>
            <person name="Kopitz M."/>
            <person name="Saunders E."/>
            <person name="Lapidus A."/>
            <person name="Lucas S."/>
            <person name="Glavina Del Rio T."/>
            <person name="Nolan M."/>
            <person name="Tice H."/>
            <person name="Copeland A."/>
            <person name="Cheng J.F."/>
            <person name="Chen F."/>
            <person name="Bruce D."/>
            <person name="Goodwin L."/>
            <person name="Pitluck S."/>
            <person name="Mavromatis K."/>
            <person name="Pati A."/>
            <person name="Mikhailova N."/>
            <person name="Chen A."/>
            <person name="Palaniappan K."/>
            <person name="Land M."/>
            <person name="Hauser L."/>
            <person name="Chang Y.J."/>
            <person name="Jeffries C.D."/>
            <person name="Detter J.C."/>
            <person name="Brettin T."/>
            <person name="Rohde M."/>
            <person name="Goker M."/>
            <person name="Bristow J."/>
            <person name="Markowitz V."/>
            <person name="Eisen J.A."/>
            <person name="Hugenholtz P."/>
            <person name="Kyrpides N.C."/>
            <person name="Klenk H.P."/>
        </authorList>
    </citation>
    <scope>NUCLEOTIDE SEQUENCE [LARGE SCALE GENOMIC DNA]</scope>
    <source>
        <strain evidence="5">DSM 14365 / CIP 107738 / JCM 11303 / AJ 13395 / SMP-2</strain>
    </source>
</reference>
<comment type="subunit">
    <text evidence="2">NDH-1 is composed of 14 different subunits. Subunits NuoB, C, D, E, F, and G constitute the peripheral sector of the complex.</text>
</comment>
<keyword evidence="2" id="KW-0813">Transport</keyword>
<dbReference type="Proteomes" id="UP000001880">
    <property type="component" value="Chromosome"/>
</dbReference>
<dbReference type="GO" id="GO:0005886">
    <property type="term" value="C:plasma membrane"/>
    <property type="evidence" value="ECO:0007669"/>
    <property type="project" value="UniProtKB-SubCell"/>
</dbReference>
<keyword evidence="5" id="KW-1185">Reference proteome</keyword>
<keyword evidence="2" id="KW-0874">Quinone</keyword>
<evidence type="ECO:0000313" key="4">
    <source>
        <dbReference type="EMBL" id="ACY17011.1"/>
    </source>
</evidence>
<dbReference type="InterPro" id="IPR001135">
    <property type="entry name" value="NADH_Q_OxRdtase_suD"/>
</dbReference>
<feature type="domain" description="NADH-quinone oxidoreductase subunit D" evidence="3">
    <location>
        <begin position="146"/>
        <end position="415"/>
    </location>
</feature>
<dbReference type="RefSeq" id="WP_012829609.1">
    <property type="nucleotide sequence ID" value="NC_013440.1"/>
</dbReference>
<dbReference type="STRING" id="502025.Hoch_4518"/>
<dbReference type="AlphaFoldDB" id="D0LPX4"/>
<dbReference type="GO" id="GO:0051287">
    <property type="term" value="F:NAD binding"/>
    <property type="evidence" value="ECO:0007669"/>
    <property type="project" value="InterPro"/>
</dbReference>
<dbReference type="InterPro" id="IPR022885">
    <property type="entry name" value="NDH1_su_D/H"/>
</dbReference>
<dbReference type="Pfam" id="PF00346">
    <property type="entry name" value="Complex1_49kDa"/>
    <property type="match status" value="1"/>
</dbReference>
<comment type="similarity">
    <text evidence="2">Belongs to the complex I 49 kDa subunit family.</text>
</comment>
<protein>
    <recommendedName>
        <fullName evidence="2">NADH-quinone oxidoreductase subunit D</fullName>
        <ecNumber evidence="2">7.1.1.-</ecNumber>
    </recommendedName>
    <alternativeName>
        <fullName evidence="2">NADH dehydrogenase I subunit D</fullName>
    </alternativeName>
    <alternativeName>
        <fullName evidence="2">NDH-1 subunit D</fullName>
    </alternativeName>
</protein>
<keyword evidence="2" id="KW-1003">Cell membrane</keyword>